<accession>A0ABU1IP91</accession>
<comment type="caution">
    <text evidence="1">The sequence shown here is derived from an EMBL/GenBank/DDBJ whole genome shotgun (WGS) entry which is preliminary data.</text>
</comment>
<name>A0ABU1IP91_9BACL</name>
<keyword evidence="2" id="KW-1185">Reference proteome</keyword>
<evidence type="ECO:0000313" key="1">
    <source>
        <dbReference type="EMBL" id="MDR6226607.1"/>
    </source>
</evidence>
<gene>
    <name evidence="1" type="ORF">JOE21_002614</name>
</gene>
<dbReference type="EMBL" id="JAVDQG010000005">
    <property type="protein sequence ID" value="MDR6226607.1"/>
    <property type="molecule type" value="Genomic_DNA"/>
</dbReference>
<proteinExistence type="predicted"/>
<protein>
    <submittedName>
        <fullName evidence="1">Uncharacterized protein</fullName>
    </submittedName>
</protein>
<sequence>MLLCSNPPCEDGRVSLSFALEKEGEIRYTEHTFLVNRMIGVAMRKAVMV</sequence>
<reference evidence="1 2" key="1">
    <citation type="submission" date="2023-07" db="EMBL/GenBank/DDBJ databases">
        <title>Genomic Encyclopedia of Type Strains, Phase IV (KMG-IV): sequencing the most valuable type-strain genomes for metagenomic binning, comparative biology and taxonomic classification.</title>
        <authorList>
            <person name="Goeker M."/>
        </authorList>
    </citation>
    <scope>NUCLEOTIDE SEQUENCE [LARGE SCALE GENOMIC DNA]</scope>
    <source>
        <strain evidence="1 2">DSM 45903</strain>
    </source>
</reference>
<dbReference type="Proteomes" id="UP001185012">
    <property type="component" value="Unassembled WGS sequence"/>
</dbReference>
<organism evidence="1 2">
    <name type="scientific">Desmospora profundinema</name>
    <dbReference type="NCBI Taxonomy" id="1571184"/>
    <lineage>
        <taxon>Bacteria</taxon>
        <taxon>Bacillati</taxon>
        <taxon>Bacillota</taxon>
        <taxon>Bacilli</taxon>
        <taxon>Bacillales</taxon>
        <taxon>Thermoactinomycetaceae</taxon>
        <taxon>Desmospora</taxon>
    </lineage>
</organism>
<evidence type="ECO:0000313" key="2">
    <source>
        <dbReference type="Proteomes" id="UP001185012"/>
    </source>
</evidence>